<dbReference type="Proteomes" id="UP000823775">
    <property type="component" value="Unassembled WGS sequence"/>
</dbReference>
<protein>
    <submittedName>
        <fullName evidence="1">Uncharacterized protein</fullName>
    </submittedName>
</protein>
<evidence type="ECO:0000313" key="1">
    <source>
        <dbReference type="EMBL" id="MCE3214613.1"/>
    </source>
</evidence>
<evidence type="ECO:0000313" key="2">
    <source>
        <dbReference type="Proteomes" id="UP000823775"/>
    </source>
</evidence>
<feature type="non-terminal residue" evidence="1">
    <location>
        <position position="1"/>
    </location>
</feature>
<reference evidence="1 2" key="1">
    <citation type="journal article" date="2021" name="BMC Genomics">
        <title>Datura genome reveals duplications of psychoactive alkaloid biosynthetic genes and high mutation rate following tissue culture.</title>
        <authorList>
            <person name="Rajewski A."/>
            <person name="Carter-House D."/>
            <person name="Stajich J."/>
            <person name="Litt A."/>
        </authorList>
    </citation>
    <scope>NUCLEOTIDE SEQUENCE [LARGE SCALE GENOMIC DNA]</scope>
    <source>
        <strain evidence="1">AR-01</strain>
    </source>
</reference>
<feature type="non-terminal residue" evidence="1">
    <location>
        <position position="64"/>
    </location>
</feature>
<dbReference type="EMBL" id="JACEIK010009706">
    <property type="protein sequence ID" value="MCE3214613.1"/>
    <property type="molecule type" value="Genomic_DNA"/>
</dbReference>
<organism evidence="1 2">
    <name type="scientific">Datura stramonium</name>
    <name type="common">Jimsonweed</name>
    <name type="synonym">Common thornapple</name>
    <dbReference type="NCBI Taxonomy" id="4076"/>
    <lineage>
        <taxon>Eukaryota</taxon>
        <taxon>Viridiplantae</taxon>
        <taxon>Streptophyta</taxon>
        <taxon>Embryophyta</taxon>
        <taxon>Tracheophyta</taxon>
        <taxon>Spermatophyta</taxon>
        <taxon>Magnoliopsida</taxon>
        <taxon>eudicotyledons</taxon>
        <taxon>Gunneridae</taxon>
        <taxon>Pentapetalae</taxon>
        <taxon>asterids</taxon>
        <taxon>lamiids</taxon>
        <taxon>Solanales</taxon>
        <taxon>Solanaceae</taxon>
        <taxon>Solanoideae</taxon>
        <taxon>Datureae</taxon>
        <taxon>Datura</taxon>
    </lineage>
</organism>
<keyword evidence="2" id="KW-1185">Reference proteome</keyword>
<proteinExistence type="predicted"/>
<sequence>SNRRTADSKPCTAINRQYNTDYLSIGCPSGDPSVERRPLLRTAVSWLMLCLLKVRGDSSFWMKE</sequence>
<gene>
    <name evidence="1" type="ORF">HAX54_052885</name>
</gene>
<accession>A0ABS8WTS4</accession>
<comment type="caution">
    <text evidence="1">The sequence shown here is derived from an EMBL/GenBank/DDBJ whole genome shotgun (WGS) entry which is preliminary data.</text>
</comment>
<name>A0ABS8WTS4_DATST</name>